<dbReference type="Proteomes" id="UP000827986">
    <property type="component" value="Unassembled WGS sequence"/>
</dbReference>
<gene>
    <name evidence="1" type="ORF">KIL84_022159</name>
</gene>
<evidence type="ECO:0000313" key="2">
    <source>
        <dbReference type="Proteomes" id="UP000827986"/>
    </source>
</evidence>
<keyword evidence="2" id="KW-1185">Reference proteome</keyword>
<dbReference type="AlphaFoldDB" id="A0A9D4AZN3"/>
<dbReference type="EMBL" id="JAHDVG010000476">
    <property type="protein sequence ID" value="KAH1175634.1"/>
    <property type="molecule type" value="Genomic_DNA"/>
</dbReference>
<organism evidence="1 2">
    <name type="scientific">Mauremys mutica</name>
    <name type="common">yellowpond turtle</name>
    <dbReference type="NCBI Taxonomy" id="74926"/>
    <lineage>
        <taxon>Eukaryota</taxon>
        <taxon>Metazoa</taxon>
        <taxon>Chordata</taxon>
        <taxon>Craniata</taxon>
        <taxon>Vertebrata</taxon>
        <taxon>Euteleostomi</taxon>
        <taxon>Archelosauria</taxon>
        <taxon>Testudinata</taxon>
        <taxon>Testudines</taxon>
        <taxon>Cryptodira</taxon>
        <taxon>Durocryptodira</taxon>
        <taxon>Testudinoidea</taxon>
        <taxon>Geoemydidae</taxon>
        <taxon>Geoemydinae</taxon>
        <taxon>Mauremys</taxon>
    </lineage>
</organism>
<protein>
    <submittedName>
        <fullName evidence="1">Uncharacterized protein</fullName>
    </submittedName>
</protein>
<name>A0A9D4AZN3_9SAUR</name>
<comment type="caution">
    <text evidence="1">The sequence shown here is derived from an EMBL/GenBank/DDBJ whole genome shotgun (WGS) entry which is preliminary data.</text>
</comment>
<reference evidence="1" key="1">
    <citation type="submission" date="2021-09" db="EMBL/GenBank/DDBJ databases">
        <title>The genome of Mauremys mutica provides insights into the evolution of semi-aquatic lifestyle.</title>
        <authorList>
            <person name="Gong S."/>
            <person name="Gao Y."/>
        </authorList>
    </citation>
    <scope>NUCLEOTIDE SEQUENCE</scope>
    <source>
        <strain evidence="1">MM-2020</strain>
        <tissue evidence="1">Muscle</tissue>
    </source>
</reference>
<accession>A0A9D4AZN3</accession>
<sequence length="91" mass="9746">MSRAVYATASSIASDFSGCVTKGKSGCGSAAVKLEQEKEMHLVEVAVAGNFSLLTPGLAFLVRLYGYFLDEFGHWKCQLTSHLKSLVVSSL</sequence>
<evidence type="ECO:0000313" key="1">
    <source>
        <dbReference type="EMBL" id="KAH1175634.1"/>
    </source>
</evidence>
<proteinExistence type="predicted"/>